<sequence length="248" mass="25936">MLMPDLRSFPTSSAAFLGGVKRALTSVFFPVMAGTYIGLGALAHDYGLSAWWLTASTLFVWAGPAQVILISGIGTGSALIEVAIAVSLSGIRLFPMVVALLPLLRTRATRTIDLVLPAHFTSVSMWIESLHTLPGIAAENRLAYCNGLSVAYISVAATSGLVGFFLAAGLPPLFAAALLFITPLSFLISTARSAVTLLDRVALGLGIVFGSSLAALNVEFDLMWSGVGGGTLAYVVHRVLKARGEARV</sequence>
<feature type="transmembrane region" description="Helical" evidence="1">
    <location>
        <begin position="150"/>
        <end position="167"/>
    </location>
</feature>
<feature type="transmembrane region" description="Helical" evidence="1">
    <location>
        <begin position="50"/>
        <end position="73"/>
    </location>
</feature>
<evidence type="ECO:0000313" key="3">
    <source>
        <dbReference type="Proteomes" id="UP000263993"/>
    </source>
</evidence>
<feature type="transmembrane region" description="Helical" evidence="1">
    <location>
        <begin position="173"/>
        <end position="190"/>
    </location>
</feature>
<keyword evidence="1" id="KW-1133">Transmembrane helix</keyword>
<dbReference type="RefSeq" id="WP_115517538.1">
    <property type="nucleotide sequence ID" value="NZ_QRGO01000001.1"/>
</dbReference>
<feature type="transmembrane region" description="Helical" evidence="1">
    <location>
        <begin position="79"/>
        <end position="104"/>
    </location>
</feature>
<feature type="transmembrane region" description="Helical" evidence="1">
    <location>
        <begin position="23"/>
        <end position="43"/>
    </location>
</feature>
<dbReference type="Proteomes" id="UP000263993">
    <property type="component" value="Unassembled WGS sequence"/>
</dbReference>
<reference evidence="3" key="1">
    <citation type="submission" date="2018-08" db="EMBL/GenBank/DDBJ databases">
        <authorList>
            <person name="Kim S.-J."/>
            <person name="Jung G.-Y."/>
        </authorList>
    </citation>
    <scope>NUCLEOTIDE SEQUENCE [LARGE SCALE GENOMIC DNA]</scope>
    <source>
        <strain evidence="3">GY_H</strain>
    </source>
</reference>
<dbReference type="InterPro" id="IPR011606">
    <property type="entry name" value="Brnchd-chn_aa_trnsp_permease"/>
</dbReference>
<accession>A0A371BD21</accession>
<feature type="transmembrane region" description="Helical" evidence="1">
    <location>
        <begin position="197"/>
        <end position="216"/>
    </location>
</feature>
<gene>
    <name evidence="2" type="ORF">DXH78_13595</name>
</gene>
<keyword evidence="3" id="KW-1185">Reference proteome</keyword>
<keyword evidence="1" id="KW-0472">Membrane</keyword>
<dbReference type="EMBL" id="QRGO01000001">
    <property type="protein sequence ID" value="RDV05515.1"/>
    <property type="molecule type" value="Genomic_DNA"/>
</dbReference>
<dbReference type="AlphaFoldDB" id="A0A371BD21"/>
<protein>
    <submittedName>
        <fullName evidence="2">Branched-chain amino acid ABC transporter permease</fullName>
    </submittedName>
</protein>
<organism evidence="2 3">
    <name type="scientific">Undibacter mobilis</name>
    <dbReference type="NCBI Taxonomy" id="2292256"/>
    <lineage>
        <taxon>Bacteria</taxon>
        <taxon>Pseudomonadati</taxon>
        <taxon>Pseudomonadota</taxon>
        <taxon>Alphaproteobacteria</taxon>
        <taxon>Hyphomicrobiales</taxon>
        <taxon>Nitrobacteraceae</taxon>
        <taxon>Undibacter</taxon>
    </lineage>
</organism>
<dbReference type="Pfam" id="PF03591">
    <property type="entry name" value="AzlC"/>
    <property type="match status" value="1"/>
</dbReference>
<name>A0A371BD21_9BRAD</name>
<evidence type="ECO:0000256" key="1">
    <source>
        <dbReference type="SAM" id="Phobius"/>
    </source>
</evidence>
<dbReference type="OrthoDB" id="7675159at2"/>
<evidence type="ECO:0000313" key="2">
    <source>
        <dbReference type="EMBL" id="RDV05515.1"/>
    </source>
</evidence>
<proteinExistence type="predicted"/>
<comment type="caution">
    <text evidence="2">The sequence shown here is derived from an EMBL/GenBank/DDBJ whole genome shotgun (WGS) entry which is preliminary data.</text>
</comment>
<keyword evidence="1" id="KW-0812">Transmembrane</keyword>